<evidence type="ECO:0000256" key="9">
    <source>
        <dbReference type="SAM" id="MobiDB-lite"/>
    </source>
</evidence>
<sequence>MSGSVPEVQPCQTCGVTDERRFTCIQCNNLAFCQKCWPEWVLHAPGAVGWNGKPHEKADPGVVHTLRQILEPTRTEAEHAFELLEDEDTTWFGFGRDSSGQSMFYDYGRFAAIMSELVANGSSDIYPQLVSVIGETGAGKSTLIKMLIDRQASGSADGSRYYSPVTSSNYDRTATTGDVHIYADPSSAFSTNPLLFVDCEGLNGGEAMPKQLRHHQSQDPRPAARQQISVAPPPYERAARDEDDYSRYVRSRHSSKRTIAWARTPQTRKREFAVSQLYPRILYTFSDVVVFVLRNPRAFESTVLDKLIQWGARSIDASLNQPALPHAVIVLNATEDVDAREWDVSSATEMLLSDIHDAVHREPALQEHVRSWARRGRKITNTSELLACYYASVSVVRVPHKGGSYMLMDEQAGKLMELVRGRCAASHAMKRQLRMLATAEKLQVYLQAAYDHFTKTLDAPFDFVREALRKFPIPRNFQGNVLSLALSIRDNSTKTVLKEDARQIFLAMGPMIASCIMLDAVRQNLLGTATRLLDDKYAKPCTAALQTFSDMYWPCSFSNPSFGDAGRCCNVRSGHNPKGHQNVQGKIIANGSYQSTFNLETFQPEWMTLIRRSLEAIEGAMSKLGQAFPAKTELTTAALLHRERLNDFYRVLDAEGATTFISHSACLSCLRELPECALPCGHVLCLPCMELYGTRASRTCIEISRCPLHVGDIIAEPPWTVAVKPARAGVRVLSLDGGGIKGIVQLHVLREIERVLGPGLPIQLFFDLMVGTNTGGIIAIGLGVKRWTVEATMEKFKDICREAFTPRELQSVPLIGTLSKMYHGSVFKTQPLERVLKRYFSETPFFGGSRSRHNLNTSVKVAVTATSALNHQSVVFTNYNRPDSTGKAAPYQFIRSDVPSKELKVWEVTRATSAASPFFKPFVAPDTNSEYIDGSKSHSCPARIAHNEMRSIWSDVADLPPDIMLSIGTGRVEGEQTVSDLLSRPVSRSSRSIAGTDVSSTTGSRRPHVNKSASMPIVSGQIVRSGRGGVGNYKRVDSASASSSDQASQVQTGIFVRDPKTPLLLSFAPRETTKGKAQEQGQDQAPNKSDGMYNHRKSEQAWEEFVAGRKESHTGRYSRICPEMLASQVPRFEEAQKVEELERNVERALQQEGMADIITLAAHRLVASTFFFETEAGSVRQSTTGYACTGKGPPGMEPCLDRKIGSLFCRFRQSSPELMALGSFLRSCSIGDFRPYFLVEDDIDGDTRQKRQIVLSGAFIMDMEQAGYFEIEPLTITTAADKKHSATKISLSMRMASYSSGATTSTALPISGFPKRLVNEENVGTAVKEVTTVPGESIGQSSVLVGEQRGAGGNASTDRVPTMSTSPSPLSADSVSPMTTYTLASRSSTGSTSFSGVGGLDKQPRRFGEDLIAELPDHGSQAAELPSE</sequence>
<evidence type="ECO:0000313" key="13">
    <source>
        <dbReference type="Proteomes" id="UP001265746"/>
    </source>
</evidence>
<dbReference type="InterPro" id="IPR001841">
    <property type="entry name" value="Znf_RING"/>
</dbReference>
<feature type="region of interest" description="Disordered" evidence="9">
    <location>
        <begin position="1070"/>
        <end position="1094"/>
    </location>
</feature>
<evidence type="ECO:0000256" key="6">
    <source>
        <dbReference type="ARBA" id="ARBA00023098"/>
    </source>
</evidence>
<evidence type="ECO:0000259" key="11">
    <source>
        <dbReference type="PROSITE" id="PS51635"/>
    </source>
</evidence>
<feature type="compositionally biased region" description="Low complexity" evidence="9">
    <location>
        <begin position="978"/>
        <end position="992"/>
    </location>
</feature>
<feature type="compositionally biased region" description="Low complexity" evidence="9">
    <location>
        <begin position="1385"/>
        <end position="1395"/>
    </location>
</feature>
<dbReference type="PROSITE" id="PS51635">
    <property type="entry name" value="PNPLA"/>
    <property type="match status" value="1"/>
</dbReference>
<dbReference type="PROSITE" id="PS01357">
    <property type="entry name" value="ZF_ZZ_1"/>
    <property type="match status" value="1"/>
</dbReference>
<accession>A0AAD9VWX6</accession>
<dbReference type="InterPro" id="IPR000433">
    <property type="entry name" value="Znf_ZZ"/>
</dbReference>
<keyword evidence="3" id="KW-0378">Hydrolase</keyword>
<dbReference type="PROSITE" id="PS00518">
    <property type="entry name" value="ZF_RING_1"/>
    <property type="match status" value="1"/>
</dbReference>
<dbReference type="SUPFAM" id="SSF52540">
    <property type="entry name" value="P-loop containing nucleoside triphosphate hydrolases"/>
    <property type="match status" value="1"/>
</dbReference>
<dbReference type="Proteomes" id="UP001265746">
    <property type="component" value="Unassembled WGS sequence"/>
</dbReference>
<keyword evidence="5" id="KW-0442">Lipid degradation</keyword>
<feature type="compositionally biased region" description="Polar residues" evidence="9">
    <location>
        <begin position="1354"/>
        <end position="1384"/>
    </location>
</feature>
<dbReference type="GO" id="GO:0019369">
    <property type="term" value="P:arachidonate metabolic process"/>
    <property type="evidence" value="ECO:0007669"/>
    <property type="project" value="TreeGrafter"/>
</dbReference>
<protein>
    <submittedName>
        <fullName evidence="12">Uncharacterized protein</fullName>
    </submittedName>
</protein>
<reference evidence="12" key="1">
    <citation type="submission" date="2023-06" db="EMBL/GenBank/DDBJ databases">
        <authorList>
            <person name="Noh H."/>
        </authorList>
    </citation>
    <scope>NUCLEOTIDE SEQUENCE</scope>
    <source>
        <strain evidence="12">DUCC20226</strain>
    </source>
</reference>
<feature type="domain" description="PNPLA" evidence="11">
    <location>
        <begin position="733"/>
        <end position="946"/>
    </location>
</feature>
<dbReference type="Gene3D" id="3.40.50.300">
    <property type="entry name" value="P-loop containing nucleotide triphosphate hydrolases"/>
    <property type="match status" value="1"/>
</dbReference>
<organism evidence="12 13">
    <name type="scientific">Phomopsis amygdali</name>
    <name type="common">Fusicoccum amygdali</name>
    <dbReference type="NCBI Taxonomy" id="1214568"/>
    <lineage>
        <taxon>Eukaryota</taxon>
        <taxon>Fungi</taxon>
        <taxon>Dikarya</taxon>
        <taxon>Ascomycota</taxon>
        <taxon>Pezizomycotina</taxon>
        <taxon>Sordariomycetes</taxon>
        <taxon>Sordariomycetidae</taxon>
        <taxon>Diaporthales</taxon>
        <taxon>Diaporthaceae</taxon>
        <taxon>Diaporthe</taxon>
    </lineage>
</organism>
<dbReference type="GO" id="GO:0016042">
    <property type="term" value="P:lipid catabolic process"/>
    <property type="evidence" value="ECO:0007669"/>
    <property type="project" value="UniProtKB-KW"/>
</dbReference>
<dbReference type="PANTHER" id="PTHR24185">
    <property type="entry name" value="CALCIUM-INDEPENDENT PHOSPHOLIPASE A2-GAMMA"/>
    <property type="match status" value="1"/>
</dbReference>
<comment type="caution">
    <text evidence="8">Lacks conserved residue(s) required for the propagation of feature annotation.</text>
</comment>
<dbReference type="InterPro" id="IPR002641">
    <property type="entry name" value="PNPLA_dom"/>
</dbReference>
<evidence type="ECO:0000256" key="2">
    <source>
        <dbReference type="ARBA" id="ARBA00022771"/>
    </source>
</evidence>
<feature type="domain" description="RING-type" evidence="10">
    <location>
        <begin position="666"/>
        <end position="709"/>
    </location>
</feature>
<dbReference type="GO" id="GO:0047499">
    <property type="term" value="F:calcium-independent phospholipase A2 activity"/>
    <property type="evidence" value="ECO:0007669"/>
    <property type="project" value="TreeGrafter"/>
</dbReference>
<evidence type="ECO:0000256" key="8">
    <source>
        <dbReference type="PROSITE-ProRule" id="PRU01161"/>
    </source>
</evidence>
<keyword evidence="2 7" id="KW-0863">Zinc-finger</keyword>
<evidence type="ECO:0000256" key="1">
    <source>
        <dbReference type="ARBA" id="ARBA00022723"/>
    </source>
</evidence>
<evidence type="ECO:0000256" key="7">
    <source>
        <dbReference type="PROSITE-ProRule" id="PRU00175"/>
    </source>
</evidence>
<evidence type="ECO:0000313" key="12">
    <source>
        <dbReference type="EMBL" id="KAK2596467.1"/>
    </source>
</evidence>
<comment type="caution">
    <text evidence="12">The sequence shown here is derived from an EMBL/GenBank/DDBJ whole genome shotgun (WGS) entry which is preliminary data.</text>
</comment>
<dbReference type="InterPro" id="IPR027417">
    <property type="entry name" value="P-loop_NTPase"/>
</dbReference>
<dbReference type="Gene3D" id="3.40.1090.10">
    <property type="entry name" value="Cytosolic phospholipase A2 catalytic domain"/>
    <property type="match status" value="1"/>
</dbReference>
<feature type="region of interest" description="Disordered" evidence="9">
    <location>
        <begin position="210"/>
        <end position="244"/>
    </location>
</feature>
<dbReference type="PANTHER" id="PTHR24185:SF1">
    <property type="entry name" value="CALCIUM-INDEPENDENT PHOSPHOLIPASE A2-GAMMA"/>
    <property type="match status" value="1"/>
</dbReference>
<evidence type="ECO:0000256" key="3">
    <source>
        <dbReference type="ARBA" id="ARBA00022801"/>
    </source>
</evidence>
<dbReference type="Pfam" id="PF01734">
    <property type="entry name" value="Patatin"/>
    <property type="match status" value="1"/>
</dbReference>
<feature type="region of interest" description="Disordered" evidence="9">
    <location>
        <begin position="1346"/>
        <end position="1428"/>
    </location>
</feature>
<dbReference type="SUPFAM" id="SSF52151">
    <property type="entry name" value="FabD/lysophospholipase-like"/>
    <property type="match status" value="1"/>
</dbReference>
<feature type="compositionally biased region" description="Low complexity" evidence="9">
    <location>
        <begin position="1038"/>
        <end position="1051"/>
    </location>
</feature>
<keyword evidence="6" id="KW-0443">Lipid metabolism</keyword>
<dbReference type="InterPro" id="IPR017907">
    <property type="entry name" value="Znf_RING_CS"/>
</dbReference>
<dbReference type="EMBL" id="JAUJFL010000011">
    <property type="protein sequence ID" value="KAK2596467.1"/>
    <property type="molecule type" value="Genomic_DNA"/>
</dbReference>
<dbReference type="InterPro" id="IPR016035">
    <property type="entry name" value="Acyl_Trfase/lysoPLipase"/>
</dbReference>
<feature type="short sequence motif" description="GXGXXG" evidence="8">
    <location>
        <begin position="737"/>
        <end position="742"/>
    </location>
</feature>
<keyword evidence="13" id="KW-1185">Reference proteome</keyword>
<feature type="region of interest" description="Disordered" evidence="9">
    <location>
        <begin position="974"/>
        <end position="1055"/>
    </location>
</feature>
<name>A0AAD9VWX6_PHOAM</name>
<keyword evidence="1" id="KW-0479">Metal-binding</keyword>
<dbReference type="PROSITE" id="PS50089">
    <property type="entry name" value="ZF_RING_2"/>
    <property type="match status" value="1"/>
</dbReference>
<evidence type="ECO:0000256" key="5">
    <source>
        <dbReference type="ARBA" id="ARBA00022963"/>
    </source>
</evidence>
<dbReference type="CDD" id="cd16449">
    <property type="entry name" value="RING-HC"/>
    <property type="match status" value="1"/>
</dbReference>
<keyword evidence="4" id="KW-0862">Zinc</keyword>
<gene>
    <name evidence="12" type="ORF">N8I77_013357</name>
</gene>
<proteinExistence type="predicted"/>
<dbReference type="CDD" id="cd07199">
    <property type="entry name" value="Pat17_PNPLA8_PNPLA9_like"/>
    <property type="match status" value="1"/>
</dbReference>
<dbReference type="GO" id="GO:0008270">
    <property type="term" value="F:zinc ion binding"/>
    <property type="evidence" value="ECO:0007669"/>
    <property type="project" value="UniProtKB-KW"/>
</dbReference>
<evidence type="ECO:0000259" key="10">
    <source>
        <dbReference type="PROSITE" id="PS50089"/>
    </source>
</evidence>
<evidence type="ECO:0000256" key="4">
    <source>
        <dbReference type="ARBA" id="ARBA00022833"/>
    </source>
</evidence>
<dbReference type="GO" id="GO:0016020">
    <property type="term" value="C:membrane"/>
    <property type="evidence" value="ECO:0007669"/>
    <property type="project" value="TreeGrafter"/>
</dbReference>
<dbReference type="GO" id="GO:0046486">
    <property type="term" value="P:glycerolipid metabolic process"/>
    <property type="evidence" value="ECO:0007669"/>
    <property type="project" value="UniProtKB-ARBA"/>
</dbReference>